<protein>
    <recommendedName>
        <fullName evidence="4">DUF2809 domain-containing protein</fullName>
    </recommendedName>
</protein>
<keyword evidence="1" id="KW-0812">Transmembrane</keyword>
<dbReference type="RefSeq" id="WP_095361582.1">
    <property type="nucleotide sequence ID" value="NZ_PRLG01000008.1"/>
</dbReference>
<organism evidence="2 3">
    <name type="scientific">Paenibacillus illinoisensis</name>
    <dbReference type="NCBI Taxonomy" id="59845"/>
    <lineage>
        <taxon>Bacteria</taxon>
        <taxon>Bacillati</taxon>
        <taxon>Bacillota</taxon>
        <taxon>Bacilli</taxon>
        <taxon>Bacillales</taxon>
        <taxon>Paenibacillaceae</taxon>
        <taxon>Paenibacillus</taxon>
    </lineage>
</organism>
<dbReference type="InterPro" id="IPR021257">
    <property type="entry name" value="DUF2809"/>
</dbReference>
<feature type="transmembrane region" description="Helical" evidence="1">
    <location>
        <begin position="62"/>
        <end position="80"/>
    </location>
</feature>
<name>A0A2W0CSD2_9BACL</name>
<dbReference type="AlphaFoldDB" id="A0A2W0CSD2"/>
<feature type="transmembrane region" description="Helical" evidence="1">
    <location>
        <begin position="92"/>
        <end position="120"/>
    </location>
</feature>
<dbReference type="EMBL" id="PRLG01000008">
    <property type="protein sequence ID" value="PYY30478.1"/>
    <property type="molecule type" value="Genomic_DNA"/>
</dbReference>
<dbReference type="Pfam" id="PF10990">
    <property type="entry name" value="DUF2809"/>
    <property type="match status" value="1"/>
</dbReference>
<evidence type="ECO:0000313" key="3">
    <source>
        <dbReference type="Proteomes" id="UP000247459"/>
    </source>
</evidence>
<feature type="transmembrane region" description="Helical" evidence="1">
    <location>
        <begin position="7"/>
        <end position="26"/>
    </location>
</feature>
<evidence type="ECO:0000313" key="2">
    <source>
        <dbReference type="EMBL" id="PYY30478.1"/>
    </source>
</evidence>
<proteinExistence type="predicted"/>
<dbReference type="Proteomes" id="UP000247459">
    <property type="component" value="Unassembled WGS sequence"/>
</dbReference>
<evidence type="ECO:0000256" key="1">
    <source>
        <dbReference type="SAM" id="Phobius"/>
    </source>
</evidence>
<evidence type="ECO:0008006" key="4">
    <source>
        <dbReference type="Google" id="ProtNLM"/>
    </source>
</evidence>
<feature type="transmembrane region" description="Helical" evidence="1">
    <location>
        <begin position="38"/>
        <end position="55"/>
    </location>
</feature>
<dbReference type="OrthoDB" id="5360192at2"/>
<keyword evidence="1" id="KW-0472">Membrane</keyword>
<keyword evidence="1" id="KW-1133">Transmembrane helix</keyword>
<comment type="caution">
    <text evidence="2">The sequence shown here is derived from an EMBL/GenBank/DDBJ whole genome shotgun (WGS) entry which is preliminary data.</text>
</comment>
<accession>A0A2W0CSD2</accession>
<sequence>MLIRERRIYVIAVVITMAAGLASRRYGDMLPVFLHDHAGDALWAGMIYFGFRMVWIRRSKAWAFLLSFVFSWGIEFSQMIQMPWLNEVRSTMLGALILGHGFLVIDLVRYTAGILCTFVIDHYFLSNRRSSYEH</sequence>
<reference evidence="2 3" key="1">
    <citation type="submission" date="2018-01" db="EMBL/GenBank/DDBJ databases">
        <title>Genome sequence of the PGP bacterium Paenibacillus illinoisensis E3.</title>
        <authorList>
            <person name="Rolli E."/>
            <person name="Marasco R."/>
            <person name="Bessem C."/>
            <person name="Michoud G."/>
            <person name="Gaiarsa S."/>
            <person name="Borin S."/>
            <person name="Daffonchio D."/>
        </authorList>
    </citation>
    <scope>NUCLEOTIDE SEQUENCE [LARGE SCALE GENOMIC DNA]</scope>
    <source>
        <strain evidence="2 3">E3</strain>
    </source>
</reference>
<gene>
    <name evidence="2" type="ORF">PIL02S_01038</name>
</gene>